<dbReference type="Proteomes" id="UP000051497">
    <property type="component" value="Unassembled WGS sequence"/>
</dbReference>
<sequence>MAFNEGHRQILQDVTNTHWYNVRGQEDWLCSDEMNYQQATEMKDGFSLSLGAQLLPINNNPGHFRVVIPAPNIANLMDSHQMFFLPLHQQINNAKNVEEIIRIIEQYPGQMFSSGGQPLEKEQQIAAIRNQQNPNPNFMGKVTSKYGLEQKVANLIYQENQLQMQAQMQPQVQPQVQPPGEGMLKISEAQWREAEAYFAQDFSRNPHLDQTKMKKDKRDPNSHSFIKVGNEIYAMASRQCFEEAKHAKLGEGAFGKVKVVQARNGDNFAVKVEGRGIRGDNDAETKIGKMLDFVKGEAGRTLQYQKMFKNKPTTEKLYTVMQLKKGNELFKELYIDPNAQQRTHKFNETQKLIIALKACRSIDELHKMGIIHSDIKPENFISNVNGNMITVGAIDFGLSSLLKPGQQSIITTSRYGTPGYIAPEIDIAELRQVNGQLGRWREYSKASDVYALGVMLKDDLQLSPKIYEGMLNNNPNQRPQLADVMQALTSQLAKQKGLDAEARKVLAEFTSKAPNVSPKGLGNIGELMSNLLAKDITAEYGKLRNGKDAGATGWARARAKDVGGIFTGAGKQRAEQVSDLDRAFKKIQGESLTAEQKAEATYGYLVNLRDTLTEKTTFKSALAQMCDQYIKQIETSVGEQKTRQMQTNLNIFEKAKELQREIRPIEDKPNQQAGKKAKL</sequence>
<dbReference type="AlphaFoldDB" id="A0A0Q9YWV4"/>
<dbReference type="EMBL" id="LKAJ01000005">
    <property type="protein sequence ID" value="KRG21444.1"/>
    <property type="molecule type" value="Genomic_DNA"/>
</dbReference>
<proteinExistence type="predicted"/>
<feature type="compositionally biased region" description="Basic and acidic residues" evidence="6">
    <location>
        <begin position="660"/>
        <end position="669"/>
    </location>
</feature>
<evidence type="ECO:0000256" key="1">
    <source>
        <dbReference type="ARBA" id="ARBA00022679"/>
    </source>
</evidence>
<keyword evidence="1 8" id="KW-0808">Transferase</keyword>
<dbReference type="GO" id="GO:0004674">
    <property type="term" value="F:protein serine/threonine kinase activity"/>
    <property type="evidence" value="ECO:0007669"/>
    <property type="project" value="UniProtKB-EC"/>
</dbReference>
<evidence type="ECO:0000259" key="7">
    <source>
        <dbReference type="PROSITE" id="PS50011"/>
    </source>
</evidence>
<dbReference type="STRING" id="295108.HT99x_01620"/>
<name>A0A0Q9YWV4_9GAMM</name>
<dbReference type="CDD" id="cd00180">
    <property type="entry name" value="PKc"/>
    <property type="match status" value="1"/>
</dbReference>
<keyword evidence="4 5" id="KW-0067">ATP-binding</keyword>
<protein>
    <submittedName>
        <fullName evidence="8 9">Protein kinase</fullName>
        <ecNumber evidence="8">2.7.11.1</ecNumber>
    </submittedName>
</protein>
<keyword evidence="10" id="KW-1185">Reference proteome</keyword>
<evidence type="ECO:0000256" key="5">
    <source>
        <dbReference type="PROSITE-ProRule" id="PRU10141"/>
    </source>
</evidence>
<evidence type="ECO:0000256" key="3">
    <source>
        <dbReference type="ARBA" id="ARBA00022777"/>
    </source>
</evidence>
<evidence type="ECO:0000313" key="8">
    <source>
        <dbReference type="EMBL" id="KRG21444.1"/>
    </source>
</evidence>
<feature type="domain" description="Protein kinase" evidence="7">
    <location>
        <begin position="243"/>
        <end position="532"/>
    </location>
</feature>
<dbReference type="Gene3D" id="1.10.510.10">
    <property type="entry name" value="Transferase(Phosphotransferase) domain 1"/>
    <property type="match status" value="1"/>
</dbReference>
<dbReference type="GO" id="GO:0005524">
    <property type="term" value="F:ATP binding"/>
    <property type="evidence" value="ECO:0007669"/>
    <property type="project" value="UniProtKB-UniRule"/>
</dbReference>
<feature type="region of interest" description="Disordered" evidence="6">
    <location>
        <begin position="660"/>
        <end position="679"/>
    </location>
</feature>
<accession>A0A0Q9YWV4</accession>
<organism evidence="8">
    <name type="scientific">Candidatus Berkiella aquae</name>
    <dbReference type="NCBI Taxonomy" id="295108"/>
    <lineage>
        <taxon>Bacteria</taxon>
        <taxon>Pseudomonadati</taxon>
        <taxon>Pseudomonadota</taxon>
        <taxon>Gammaproteobacteria</taxon>
        <taxon>Candidatus Berkiellales</taxon>
        <taxon>Candidatus Berkiellaceae</taxon>
        <taxon>Candidatus Berkiella</taxon>
    </lineage>
</organism>
<dbReference type="RefSeq" id="WP_075066243.1">
    <property type="nucleotide sequence ID" value="NZ_LKAJ02000001.1"/>
</dbReference>
<dbReference type="InterPro" id="IPR011009">
    <property type="entry name" value="Kinase-like_dom_sf"/>
</dbReference>
<reference evidence="9" key="2">
    <citation type="journal article" date="2016" name="Genome Announc.">
        <title>Draft Genome Sequences of Two Novel Amoeba-Resistant Intranuclear Bacteria, 'Candidatus Berkiella cookevillensis' and 'Candidatus Berkiella aquae'.</title>
        <authorList>
            <person name="Mehari Y.T."/>
            <person name="Arivett B.A."/>
            <person name="Farone A.L."/>
            <person name="Gunderson J.H."/>
            <person name="Farone M.B."/>
        </authorList>
    </citation>
    <scope>NUCLEOTIDE SEQUENCE</scope>
    <source>
        <strain evidence="9">HT99</strain>
    </source>
</reference>
<evidence type="ECO:0000313" key="9">
    <source>
        <dbReference type="EMBL" id="MCS5711011.1"/>
    </source>
</evidence>
<dbReference type="SMART" id="SM00220">
    <property type="entry name" value="S_TKc"/>
    <property type="match status" value="1"/>
</dbReference>
<reference evidence="8" key="1">
    <citation type="submission" date="2015-09" db="EMBL/GenBank/DDBJ databases">
        <title>Draft Genome Sequences of Two Novel Amoeba-resistant Intranuclear Bacteria, Candidatus Berkiella cookevillensis and Candidatus Berkiella aquae.</title>
        <authorList>
            <person name="Mehari Y.T."/>
            <person name="Arivett B.A."/>
            <person name="Farone A.L."/>
            <person name="Gunderson J.H."/>
            <person name="Farone M.B."/>
        </authorList>
    </citation>
    <scope>NUCLEOTIDE SEQUENCE [LARGE SCALE GENOMIC DNA]</scope>
    <source>
        <strain evidence="8">HT99</strain>
    </source>
</reference>
<evidence type="ECO:0000256" key="2">
    <source>
        <dbReference type="ARBA" id="ARBA00022741"/>
    </source>
</evidence>
<dbReference type="SUPFAM" id="SSF56112">
    <property type="entry name" value="Protein kinase-like (PK-like)"/>
    <property type="match status" value="1"/>
</dbReference>
<gene>
    <name evidence="8" type="primary">pkn1_1</name>
    <name evidence="9" type="ORF">HT99x_006175</name>
    <name evidence="8" type="ORF">HT99x_01620</name>
</gene>
<reference evidence="9" key="3">
    <citation type="submission" date="2021-06" db="EMBL/GenBank/DDBJ databases">
        <title>Genomic Description and Analysis of Intracellular Bacteria, Candidatus Berkiella cookevillensis and Candidatus Berkiella aquae.</title>
        <authorList>
            <person name="Kidane D.T."/>
            <person name="Mehari Y.T."/>
            <person name="Rice F.C."/>
            <person name="Arivett B.A."/>
            <person name="Farone A.L."/>
            <person name="Berk S.G."/>
            <person name="Farone M.B."/>
        </authorList>
    </citation>
    <scope>NUCLEOTIDE SEQUENCE</scope>
    <source>
        <strain evidence="9">HT99</strain>
    </source>
</reference>
<evidence type="ECO:0000256" key="6">
    <source>
        <dbReference type="SAM" id="MobiDB-lite"/>
    </source>
</evidence>
<dbReference type="PROSITE" id="PS50011">
    <property type="entry name" value="PROTEIN_KINASE_DOM"/>
    <property type="match status" value="1"/>
</dbReference>
<keyword evidence="3 8" id="KW-0418">Kinase</keyword>
<keyword evidence="2 5" id="KW-0547">Nucleotide-binding</keyword>
<dbReference type="PROSITE" id="PS00107">
    <property type="entry name" value="PROTEIN_KINASE_ATP"/>
    <property type="match status" value="1"/>
</dbReference>
<dbReference type="OrthoDB" id="4103069at2"/>
<dbReference type="EMBL" id="LKAJ02000001">
    <property type="protein sequence ID" value="MCS5711011.1"/>
    <property type="molecule type" value="Genomic_DNA"/>
</dbReference>
<dbReference type="PANTHER" id="PTHR24349">
    <property type="entry name" value="SERINE/THREONINE-PROTEIN KINASE"/>
    <property type="match status" value="1"/>
</dbReference>
<evidence type="ECO:0000256" key="4">
    <source>
        <dbReference type="ARBA" id="ARBA00022840"/>
    </source>
</evidence>
<evidence type="ECO:0000313" key="10">
    <source>
        <dbReference type="Proteomes" id="UP000051497"/>
    </source>
</evidence>
<dbReference type="EC" id="2.7.11.1" evidence="8"/>
<feature type="binding site" evidence="5">
    <location>
        <position position="271"/>
    </location>
    <ligand>
        <name>ATP</name>
        <dbReference type="ChEBI" id="CHEBI:30616"/>
    </ligand>
</feature>
<dbReference type="InterPro" id="IPR050205">
    <property type="entry name" value="CDPK_Ser/Thr_kinases"/>
</dbReference>
<dbReference type="InterPro" id="IPR000719">
    <property type="entry name" value="Prot_kinase_dom"/>
</dbReference>
<dbReference type="Pfam" id="PF00069">
    <property type="entry name" value="Pkinase"/>
    <property type="match status" value="1"/>
</dbReference>
<comment type="caution">
    <text evidence="8">The sequence shown here is derived from an EMBL/GenBank/DDBJ whole genome shotgun (WGS) entry which is preliminary data.</text>
</comment>
<dbReference type="InterPro" id="IPR017441">
    <property type="entry name" value="Protein_kinase_ATP_BS"/>
</dbReference>